<reference evidence="1 2" key="1">
    <citation type="submission" date="2024-11" db="EMBL/GenBank/DDBJ databases">
        <title>The Natural Products Discovery Center: Release of the First 8490 Sequenced Strains for Exploring Actinobacteria Biosynthetic Diversity.</title>
        <authorList>
            <person name="Kalkreuter E."/>
            <person name="Kautsar S.A."/>
            <person name="Yang D."/>
            <person name="Bader C.D."/>
            <person name="Teijaro C.N."/>
            <person name="Fluegel L."/>
            <person name="Davis C.M."/>
            <person name="Simpson J.R."/>
            <person name="Lauterbach L."/>
            <person name="Steele A.D."/>
            <person name="Gui C."/>
            <person name="Meng S."/>
            <person name="Li G."/>
            <person name="Viehrig K."/>
            <person name="Ye F."/>
            <person name="Su P."/>
            <person name="Kiefer A.F."/>
            <person name="Nichols A."/>
            <person name="Cepeda A.J."/>
            <person name="Yan W."/>
            <person name="Fan B."/>
            <person name="Jiang Y."/>
            <person name="Adhikari A."/>
            <person name="Zheng C.-J."/>
            <person name="Schuster L."/>
            <person name="Cowan T.M."/>
            <person name="Smanski M.J."/>
            <person name="Chevrette M.G."/>
            <person name="De Carvalho L.P.S."/>
            <person name="Shen B."/>
        </authorList>
    </citation>
    <scope>NUCLEOTIDE SEQUENCE [LARGE SCALE GENOMIC DNA]</scope>
    <source>
        <strain evidence="1 2">NPDC020863</strain>
    </source>
</reference>
<dbReference type="RefSeq" id="WP_404748948.1">
    <property type="nucleotide sequence ID" value="NZ_JBJDQH010000031.1"/>
</dbReference>
<keyword evidence="2" id="KW-1185">Reference proteome</keyword>
<evidence type="ECO:0000313" key="1">
    <source>
        <dbReference type="EMBL" id="MFK4272747.1"/>
    </source>
</evidence>
<protein>
    <submittedName>
        <fullName evidence="1">Uncharacterized protein</fullName>
    </submittedName>
</protein>
<dbReference type="EMBL" id="JBJDQH010000031">
    <property type="protein sequence ID" value="MFK4272747.1"/>
    <property type="molecule type" value="Genomic_DNA"/>
</dbReference>
<gene>
    <name evidence="1" type="ORF">ACI2L5_48950</name>
</gene>
<dbReference type="Proteomes" id="UP001620295">
    <property type="component" value="Unassembled WGS sequence"/>
</dbReference>
<evidence type="ECO:0000313" key="2">
    <source>
        <dbReference type="Proteomes" id="UP001620295"/>
    </source>
</evidence>
<accession>A0ABW8M3I2</accession>
<proteinExistence type="predicted"/>
<name>A0ABW8M3I2_9ACTN</name>
<comment type="caution">
    <text evidence="1">The sequence shown here is derived from an EMBL/GenBank/DDBJ whole genome shotgun (WGS) entry which is preliminary data.</text>
</comment>
<sequence length="115" mass="12130">MNNRAPHDRYRMLIGLARQDLGPDRVGELLAPARDTVAAIPAHGRRQGVFHTSVPVGPLSRALEAHLLALLDSVRSGIWADDGTGAATALITAGIDRDLAAVTVRRLHGGPTSAQ</sequence>
<organism evidence="1 2">
    <name type="scientific">Streptomyces milbemycinicus</name>
    <dbReference type="NCBI Taxonomy" id="476552"/>
    <lineage>
        <taxon>Bacteria</taxon>
        <taxon>Bacillati</taxon>
        <taxon>Actinomycetota</taxon>
        <taxon>Actinomycetes</taxon>
        <taxon>Kitasatosporales</taxon>
        <taxon>Streptomycetaceae</taxon>
        <taxon>Streptomyces</taxon>
    </lineage>
</organism>